<dbReference type="GO" id="GO:0012505">
    <property type="term" value="C:endomembrane system"/>
    <property type="evidence" value="ECO:0007669"/>
    <property type="project" value="TreeGrafter"/>
</dbReference>
<evidence type="ECO:0000256" key="2">
    <source>
        <dbReference type="ARBA" id="ARBA00001946"/>
    </source>
</evidence>
<keyword evidence="17" id="KW-1185">Reference proteome</keyword>
<protein>
    <recommendedName>
        <fullName evidence="6">inositol-phosphate phosphatase</fullName>
        <ecNumber evidence="6">3.1.3.25</ecNumber>
    </recommendedName>
    <alternativeName>
        <fullName evidence="14">Inositol-1(or 4)-monophosphatase 3</fullName>
    </alternativeName>
    <alternativeName>
        <fullName evidence="13">Myo-inositol monophosphatase A3</fullName>
    </alternativeName>
</protein>
<evidence type="ECO:0000256" key="13">
    <source>
        <dbReference type="ARBA" id="ARBA00042119"/>
    </source>
</evidence>
<dbReference type="Gene3D" id="3.40.190.80">
    <property type="match status" value="1"/>
</dbReference>
<dbReference type="AlphaFoldDB" id="A0A914X7C9"/>
<dbReference type="SUPFAM" id="SSF56655">
    <property type="entry name" value="Carbohydrate phosphatase"/>
    <property type="match status" value="1"/>
</dbReference>
<dbReference type="Pfam" id="PF00459">
    <property type="entry name" value="Inositol_P"/>
    <property type="match status" value="1"/>
</dbReference>
<keyword evidence="11 16" id="KW-1133">Transmembrane helix</keyword>
<evidence type="ECO:0000256" key="8">
    <source>
        <dbReference type="ARBA" id="ARBA00022723"/>
    </source>
</evidence>
<dbReference type="WBParaSite" id="PSAMB.scaffold668size44205.g7880.t1">
    <property type="protein sequence ID" value="PSAMB.scaffold668size44205.g7880.t1"/>
    <property type="gene ID" value="PSAMB.scaffold668size44205.g7880"/>
</dbReference>
<dbReference type="Gene3D" id="3.30.540.10">
    <property type="entry name" value="Fructose-1,6-Bisphosphatase, subunit A, domain 1"/>
    <property type="match status" value="1"/>
</dbReference>
<dbReference type="GO" id="GO:0046872">
    <property type="term" value="F:metal ion binding"/>
    <property type="evidence" value="ECO:0007669"/>
    <property type="project" value="UniProtKB-KW"/>
</dbReference>
<accession>A0A914X7C9</accession>
<reference evidence="18 19" key="1">
    <citation type="submission" date="2022-11" db="UniProtKB">
        <authorList>
            <consortium name="WormBaseParasite"/>
        </authorList>
    </citation>
    <scope>IDENTIFICATION</scope>
</reference>
<dbReference type="InterPro" id="IPR020550">
    <property type="entry name" value="Inositol_monophosphatase_CS"/>
</dbReference>
<evidence type="ECO:0000256" key="11">
    <source>
        <dbReference type="ARBA" id="ARBA00022989"/>
    </source>
</evidence>
<evidence type="ECO:0000313" key="19">
    <source>
        <dbReference type="WBParaSite" id="PSAMB.scaffold668size44205.g7880.t1"/>
    </source>
</evidence>
<keyword evidence="10 15" id="KW-0460">Magnesium</keyword>
<feature type="transmembrane region" description="Helical" evidence="16">
    <location>
        <begin position="7"/>
        <end position="27"/>
    </location>
</feature>
<evidence type="ECO:0000256" key="15">
    <source>
        <dbReference type="PIRSR" id="PIRSR600760-2"/>
    </source>
</evidence>
<evidence type="ECO:0000256" key="9">
    <source>
        <dbReference type="ARBA" id="ARBA00022801"/>
    </source>
</evidence>
<evidence type="ECO:0000256" key="4">
    <source>
        <dbReference type="ARBA" id="ARBA00005152"/>
    </source>
</evidence>
<sequence>MQVHFNLKNICIVLIGACFVYLSYLLWGSGSADHFPDVEVELRDLVSYAILAAETGGHAVSEVHKEKRLQAAKKGQTKEGADEFVTRADLISNQLILDTLKRFPGIRIVSEEKSTSFDDSELEPYRLDKYAQWLNSRDLINRIPSRKHKLSTLAIWVDPLDATQEYTEDLLEYVTVMVCIVASGQPIFGVIYRPFHDETVFGMMGWGVMTSKGGRKLPVREHVPEKIMVSRSHAGTVEELAKKAFGESYTVEAAGGSGYKVLRLVNGTAELYMHRTAIKKWDTCAGDAIVRAAGGSMLDLEGADQTYWPDEPVKNEKGLLVALTNPFTYYQKIEPFIKEDSEKNV</sequence>
<comment type="similarity">
    <text evidence="5">Belongs to the inositol monophosphatase superfamily.</text>
</comment>
<feature type="binding site" evidence="15">
    <location>
        <position position="111"/>
    </location>
    <ligand>
        <name>Mg(2+)</name>
        <dbReference type="ChEBI" id="CHEBI:18420"/>
        <label>1</label>
        <note>catalytic</note>
    </ligand>
</feature>
<dbReference type="GO" id="GO:0016020">
    <property type="term" value="C:membrane"/>
    <property type="evidence" value="ECO:0007669"/>
    <property type="project" value="UniProtKB-SubCell"/>
</dbReference>
<comment type="cofactor">
    <cofactor evidence="2 15">
        <name>Mg(2+)</name>
        <dbReference type="ChEBI" id="CHEBI:18420"/>
    </cofactor>
</comment>
<dbReference type="EC" id="3.1.3.25" evidence="6"/>
<dbReference type="CDD" id="cd01640">
    <property type="entry name" value="IPPase"/>
    <property type="match status" value="1"/>
</dbReference>
<evidence type="ECO:0000313" key="18">
    <source>
        <dbReference type="WBParaSite" id="PSAMB.scaffold5209size12313.g26114.t1"/>
    </source>
</evidence>
<evidence type="ECO:0000256" key="1">
    <source>
        <dbReference type="ARBA" id="ARBA00001033"/>
    </source>
</evidence>
<comment type="pathway">
    <text evidence="4">Polyol metabolism; myo-inositol biosynthesis; myo-inositol from D-glucose 6-phosphate: step 2/2.</text>
</comment>
<dbReference type="PROSITE" id="PS00630">
    <property type="entry name" value="IMP_2"/>
    <property type="match status" value="1"/>
</dbReference>
<keyword evidence="12 16" id="KW-0472">Membrane</keyword>
<dbReference type="InterPro" id="IPR050725">
    <property type="entry name" value="CysQ/Inositol_MonoPase"/>
</dbReference>
<dbReference type="WBParaSite" id="PSAMB.scaffold5209size12313.g26114.t1">
    <property type="protein sequence ID" value="PSAMB.scaffold5209size12313.g26114.t1"/>
    <property type="gene ID" value="PSAMB.scaffold5209size12313.g26114"/>
</dbReference>
<comment type="catalytic activity">
    <reaction evidence="1">
        <text>a myo-inositol phosphate + H2O = myo-inositol + phosphate</text>
        <dbReference type="Rhea" id="RHEA:24056"/>
        <dbReference type="ChEBI" id="CHEBI:15377"/>
        <dbReference type="ChEBI" id="CHEBI:17268"/>
        <dbReference type="ChEBI" id="CHEBI:43474"/>
        <dbReference type="ChEBI" id="CHEBI:84139"/>
        <dbReference type="EC" id="3.1.3.25"/>
    </reaction>
</comment>
<feature type="binding site" evidence="15">
    <location>
        <position position="282"/>
    </location>
    <ligand>
        <name>Mg(2+)</name>
        <dbReference type="ChEBI" id="CHEBI:18420"/>
        <label>1</label>
        <note>catalytic</note>
    </ligand>
</feature>
<keyword evidence="7 16" id="KW-0812">Transmembrane</keyword>
<evidence type="ECO:0000313" key="17">
    <source>
        <dbReference type="Proteomes" id="UP000887566"/>
    </source>
</evidence>
<evidence type="ECO:0000256" key="3">
    <source>
        <dbReference type="ARBA" id="ARBA00004167"/>
    </source>
</evidence>
<evidence type="ECO:0000256" key="10">
    <source>
        <dbReference type="ARBA" id="ARBA00022842"/>
    </source>
</evidence>
<feature type="binding site" evidence="15">
    <location>
        <position position="160"/>
    </location>
    <ligand>
        <name>Mg(2+)</name>
        <dbReference type="ChEBI" id="CHEBI:18420"/>
        <label>1</label>
        <note>catalytic</note>
    </ligand>
</feature>
<proteinExistence type="inferred from homology"/>
<evidence type="ECO:0000256" key="6">
    <source>
        <dbReference type="ARBA" id="ARBA00013106"/>
    </source>
</evidence>
<evidence type="ECO:0000256" key="12">
    <source>
        <dbReference type="ARBA" id="ARBA00023136"/>
    </source>
</evidence>
<dbReference type="PANTHER" id="PTHR43028">
    <property type="entry name" value="3'(2'),5'-BISPHOSPHATE NUCLEOTIDASE 1"/>
    <property type="match status" value="1"/>
</dbReference>
<dbReference type="FunFam" id="3.30.540.10:FF:000012">
    <property type="entry name" value="Blast:Putative inositol monophosphatase 3"/>
    <property type="match status" value="1"/>
</dbReference>
<comment type="subcellular location">
    <subcellularLocation>
        <location evidence="3">Membrane</location>
        <topology evidence="3">Single-pass membrane protein</topology>
    </subcellularLocation>
</comment>
<dbReference type="PANTHER" id="PTHR43028:SF4">
    <property type="entry name" value="INOSITOL MONOPHOSPHATASE 3"/>
    <property type="match status" value="1"/>
</dbReference>
<dbReference type="GO" id="GO:0005737">
    <property type="term" value="C:cytoplasm"/>
    <property type="evidence" value="ECO:0007669"/>
    <property type="project" value="UniProtKB-ARBA"/>
</dbReference>
<dbReference type="GO" id="GO:0052834">
    <property type="term" value="F:inositol monophosphate phosphatase activity"/>
    <property type="evidence" value="ECO:0007669"/>
    <property type="project" value="UniProtKB-EC"/>
</dbReference>
<dbReference type="Proteomes" id="UP000887566">
    <property type="component" value="Unplaced"/>
</dbReference>
<evidence type="ECO:0000256" key="7">
    <source>
        <dbReference type="ARBA" id="ARBA00022692"/>
    </source>
</evidence>
<dbReference type="GO" id="GO:0008254">
    <property type="term" value="F:3'-nucleotidase activity"/>
    <property type="evidence" value="ECO:0007669"/>
    <property type="project" value="TreeGrafter"/>
</dbReference>
<dbReference type="PRINTS" id="PR00377">
    <property type="entry name" value="IMPHPHTASES"/>
</dbReference>
<feature type="binding site" evidence="15">
    <location>
        <position position="161"/>
    </location>
    <ligand>
        <name>Mg(2+)</name>
        <dbReference type="ChEBI" id="CHEBI:18420"/>
        <label>1</label>
        <note>catalytic</note>
    </ligand>
</feature>
<name>A0A914X7C9_9BILA</name>
<feature type="binding site" evidence="15">
    <location>
        <position position="158"/>
    </location>
    <ligand>
        <name>Mg(2+)</name>
        <dbReference type="ChEBI" id="CHEBI:18420"/>
        <label>1</label>
        <note>catalytic</note>
    </ligand>
</feature>
<dbReference type="InterPro" id="IPR000760">
    <property type="entry name" value="Inositol_monophosphatase-like"/>
</dbReference>
<evidence type="ECO:0000256" key="16">
    <source>
        <dbReference type="SAM" id="Phobius"/>
    </source>
</evidence>
<keyword evidence="9" id="KW-0378">Hydrolase</keyword>
<evidence type="ECO:0000256" key="5">
    <source>
        <dbReference type="ARBA" id="ARBA00009759"/>
    </source>
</evidence>
<evidence type="ECO:0000256" key="14">
    <source>
        <dbReference type="ARBA" id="ARBA00042949"/>
    </source>
</evidence>
<keyword evidence="8 15" id="KW-0479">Metal-binding</keyword>
<organism evidence="17 19">
    <name type="scientific">Plectus sambesii</name>
    <dbReference type="NCBI Taxonomy" id="2011161"/>
    <lineage>
        <taxon>Eukaryota</taxon>
        <taxon>Metazoa</taxon>
        <taxon>Ecdysozoa</taxon>
        <taxon>Nematoda</taxon>
        <taxon>Chromadorea</taxon>
        <taxon>Plectida</taxon>
        <taxon>Plectina</taxon>
        <taxon>Plectoidea</taxon>
        <taxon>Plectidae</taxon>
        <taxon>Plectus</taxon>
    </lineage>
</organism>
<dbReference type="GO" id="GO:0046854">
    <property type="term" value="P:phosphatidylinositol phosphate biosynthetic process"/>
    <property type="evidence" value="ECO:0007669"/>
    <property type="project" value="InterPro"/>
</dbReference>